<protein>
    <recommendedName>
        <fullName evidence="3">SRPBCC family protein</fullName>
    </recommendedName>
</protein>
<sequence>MSFTKRVPGGIRNVHRRTYNDIDRAWALGRRVHEPESGVWPVDGWPPMLLDHGLTPGSSGGHGPVRYRVAHVDDDRFRFELTMPKIVGFHEFRLAGDTLEHVLQIERPSLVTRLAVIPLHDAILEELLDDIEDLLAGRTPPRPRERTLLVRVLKRFS</sequence>
<evidence type="ECO:0008006" key="3">
    <source>
        <dbReference type="Google" id="ProtNLM"/>
    </source>
</evidence>
<evidence type="ECO:0000313" key="1">
    <source>
        <dbReference type="EMBL" id="GAA1551840.1"/>
    </source>
</evidence>
<dbReference type="EMBL" id="BAAALY010000013">
    <property type="protein sequence ID" value="GAA1551840.1"/>
    <property type="molecule type" value="Genomic_DNA"/>
</dbReference>
<name>A0ABN2C325_9MICO</name>
<organism evidence="1 2">
    <name type="scientific">Brevibacterium picturae</name>
    <dbReference type="NCBI Taxonomy" id="260553"/>
    <lineage>
        <taxon>Bacteria</taxon>
        <taxon>Bacillati</taxon>
        <taxon>Actinomycetota</taxon>
        <taxon>Actinomycetes</taxon>
        <taxon>Micrococcales</taxon>
        <taxon>Brevibacteriaceae</taxon>
        <taxon>Brevibacterium</taxon>
    </lineage>
</organism>
<keyword evidence="2" id="KW-1185">Reference proteome</keyword>
<gene>
    <name evidence="1" type="ORF">GCM10009691_27960</name>
</gene>
<evidence type="ECO:0000313" key="2">
    <source>
        <dbReference type="Proteomes" id="UP001501791"/>
    </source>
</evidence>
<reference evidence="1 2" key="1">
    <citation type="journal article" date="2019" name="Int. J. Syst. Evol. Microbiol.">
        <title>The Global Catalogue of Microorganisms (GCM) 10K type strain sequencing project: providing services to taxonomists for standard genome sequencing and annotation.</title>
        <authorList>
            <consortium name="The Broad Institute Genomics Platform"/>
            <consortium name="The Broad Institute Genome Sequencing Center for Infectious Disease"/>
            <person name="Wu L."/>
            <person name="Ma J."/>
        </authorList>
    </citation>
    <scope>NUCLEOTIDE SEQUENCE [LARGE SCALE GENOMIC DNA]</scope>
    <source>
        <strain evidence="1 2">JCM 13319</strain>
    </source>
</reference>
<comment type="caution">
    <text evidence="1">The sequence shown here is derived from an EMBL/GenBank/DDBJ whole genome shotgun (WGS) entry which is preliminary data.</text>
</comment>
<proteinExistence type="predicted"/>
<accession>A0ABN2C325</accession>
<dbReference type="Proteomes" id="UP001501791">
    <property type="component" value="Unassembled WGS sequence"/>
</dbReference>
<dbReference type="RefSeq" id="WP_346036537.1">
    <property type="nucleotide sequence ID" value="NZ_BAAALY010000013.1"/>
</dbReference>